<dbReference type="CDD" id="cd03440">
    <property type="entry name" value="hot_dog"/>
    <property type="match status" value="1"/>
</dbReference>
<feature type="binding site" evidence="2">
    <location>
        <position position="51"/>
    </location>
    <ligand>
        <name>substrate</name>
    </ligand>
</feature>
<dbReference type="InterPro" id="IPR054485">
    <property type="entry name" value="FlK-like_dom"/>
</dbReference>
<dbReference type="PANTHER" id="PTHR36934">
    <property type="entry name" value="BLR0278 PROTEIN"/>
    <property type="match status" value="1"/>
</dbReference>
<evidence type="ECO:0000256" key="1">
    <source>
        <dbReference type="PIRSR" id="PIRSR014972-1"/>
    </source>
</evidence>
<feature type="active site" evidence="1">
    <location>
        <position position="58"/>
    </location>
</feature>
<evidence type="ECO:0000313" key="5">
    <source>
        <dbReference type="Proteomes" id="UP000588586"/>
    </source>
</evidence>
<reference evidence="4 5" key="1">
    <citation type="submission" date="2020-04" db="EMBL/GenBank/DDBJ databases">
        <title>Knoellia sp. isolate from air conditioner.</title>
        <authorList>
            <person name="Chea S."/>
            <person name="Kim D.-U."/>
        </authorList>
    </citation>
    <scope>NUCLEOTIDE SEQUENCE [LARGE SCALE GENOMIC DNA]</scope>
    <source>
        <strain evidence="4 5">DB2414S</strain>
    </source>
</reference>
<gene>
    <name evidence="4" type="ORF">HJG52_15395</name>
</gene>
<feature type="active site" evidence="1">
    <location>
        <position position="24"/>
    </location>
</feature>
<feature type="active site" evidence="1">
    <location>
        <position position="32"/>
    </location>
</feature>
<dbReference type="EMBL" id="JABEPQ010000003">
    <property type="protein sequence ID" value="NNM47381.1"/>
    <property type="molecule type" value="Genomic_DNA"/>
</dbReference>
<dbReference type="Proteomes" id="UP000588586">
    <property type="component" value="Unassembled WGS sequence"/>
</dbReference>
<dbReference type="SUPFAM" id="SSF54637">
    <property type="entry name" value="Thioesterase/thiol ester dehydrase-isomerase"/>
    <property type="match status" value="1"/>
</dbReference>
<feature type="domain" description="Fluoroacetyl-CoA-specific thioesterase-like" evidence="3">
    <location>
        <begin position="5"/>
        <end position="108"/>
    </location>
</feature>
<evidence type="ECO:0000256" key="2">
    <source>
        <dbReference type="PIRSR" id="PIRSR014972-2"/>
    </source>
</evidence>
<dbReference type="Gene3D" id="3.10.129.10">
    <property type="entry name" value="Hotdog Thioesterase"/>
    <property type="match status" value="1"/>
</dbReference>
<comment type="caution">
    <text evidence="4">The sequence shown here is derived from an EMBL/GenBank/DDBJ whole genome shotgun (WGS) entry which is preliminary data.</text>
</comment>
<dbReference type="PANTHER" id="PTHR36934:SF1">
    <property type="entry name" value="THIOESTERASE DOMAIN-CONTAINING PROTEIN"/>
    <property type="match status" value="1"/>
</dbReference>
<proteinExistence type="predicted"/>
<feature type="binding site" evidence="2">
    <location>
        <position position="103"/>
    </location>
    <ligand>
        <name>substrate</name>
    </ligand>
</feature>
<sequence length="118" mass="12096">MEFQVTTDDTAIALGSGSVAVLGTPRVVAWLEAATVAAAGPLLEAGETTVGTALRVGHHRPTPVGGQVTVTAGEPVVDGRRMTFSVKAIDDSGEVVADGEIDRIVVDQAKFEARAGVR</sequence>
<accession>A0A849HLX1</accession>
<evidence type="ECO:0000313" key="4">
    <source>
        <dbReference type="EMBL" id="NNM47381.1"/>
    </source>
</evidence>
<evidence type="ECO:0000259" key="3">
    <source>
        <dbReference type="Pfam" id="PF22636"/>
    </source>
</evidence>
<organism evidence="4 5">
    <name type="scientific">Knoellia koreensis</name>
    <dbReference type="NCBI Taxonomy" id="2730921"/>
    <lineage>
        <taxon>Bacteria</taxon>
        <taxon>Bacillati</taxon>
        <taxon>Actinomycetota</taxon>
        <taxon>Actinomycetes</taxon>
        <taxon>Micrococcales</taxon>
        <taxon>Intrasporangiaceae</taxon>
        <taxon>Knoellia</taxon>
    </lineage>
</organism>
<dbReference type="InterPro" id="IPR029069">
    <property type="entry name" value="HotDog_dom_sf"/>
</dbReference>
<keyword evidence="5" id="KW-1185">Reference proteome</keyword>
<feature type="binding site" evidence="2">
    <location>
        <position position="51"/>
    </location>
    <ligand>
        <name>CoA</name>
        <dbReference type="ChEBI" id="CHEBI:57287"/>
    </ligand>
</feature>
<dbReference type="InterPro" id="IPR025540">
    <property type="entry name" value="FlK"/>
</dbReference>
<name>A0A849HLX1_9MICO</name>
<dbReference type="AlphaFoldDB" id="A0A849HLX1"/>
<protein>
    <submittedName>
        <fullName evidence="4">Thioesterase</fullName>
    </submittedName>
</protein>
<dbReference type="Pfam" id="PF22636">
    <property type="entry name" value="FlK"/>
    <property type="match status" value="1"/>
</dbReference>
<dbReference type="PIRSF" id="PIRSF014972">
    <property type="entry name" value="FlK"/>
    <property type="match status" value="1"/>
</dbReference>